<evidence type="ECO:0000256" key="9">
    <source>
        <dbReference type="RuleBase" id="RU910717"/>
    </source>
</evidence>
<keyword evidence="7" id="KW-0333">Golgi apparatus</keyword>
<dbReference type="InterPro" id="IPR009653">
    <property type="entry name" value="Ksh1"/>
</dbReference>
<dbReference type="Proteomes" id="UP001438707">
    <property type="component" value="Unassembled WGS sequence"/>
</dbReference>
<evidence type="ECO:0000256" key="5">
    <source>
        <dbReference type="ARBA" id="ARBA00022729"/>
    </source>
</evidence>
<reference evidence="10 11" key="1">
    <citation type="journal article" date="2024" name="Nat. Commun.">
        <title>Phylogenomics reveals the evolutionary origins of lichenization in chlorophyte algae.</title>
        <authorList>
            <person name="Puginier C."/>
            <person name="Libourel C."/>
            <person name="Otte J."/>
            <person name="Skaloud P."/>
            <person name="Haon M."/>
            <person name="Grisel S."/>
            <person name="Petersen M."/>
            <person name="Berrin J.G."/>
            <person name="Delaux P.M."/>
            <person name="Dal Grande F."/>
            <person name="Keller J."/>
        </authorList>
    </citation>
    <scope>NUCLEOTIDE SEQUENCE [LARGE SCALE GENOMIC DNA]</scope>
    <source>
        <strain evidence="10 11">SAG 2145</strain>
    </source>
</reference>
<keyword evidence="6 9" id="KW-1133">Transmembrane helix</keyword>
<keyword evidence="11" id="KW-1185">Reference proteome</keyword>
<keyword evidence="5" id="KW-0732">Signal</keyword>
<gene>
    <name evidence="10" type="ORF">WJX74_003745</name>
</gene>
<dbReference type="GO" id="GO:0000139">
    <property type="term" value="C:Golgi membrane"/>
    <property type="evidence" value="ECO:0007669"/>
    <property type="project" value="UniProtKB-SubCell"/>
</dbReference>
<accession>A0AAW1RYJ7</accession>
<comment type="similarity">
    <text evidence="3 9">Belongs to the KISH family.</text>
</comment>
<evidence type="ECO:0000256" key="2">
    <source>
        <dbReference type="ARBA" id="ARBA00004614"/>
    </source>
</evidence>
<comment type="subcellular location">
    <subcellularLocation>
        <location evidence="2">Golgi apparatus membrane</location>
        <topology evidence="2">Single-pass type I membrane protein</topology>
    </subcellularLocation>
</comment>
<evidence type="ECO:0000313" key="11">
    <source>
        <dbReference type="Proteomes" id="UP001438707"/>
    </source>
</evidence>
<sequence length="70" mass="7830">MSALFEFKAFLIVLLLTICTCTYVKLKAPNLLREKTGFRGLFWKAARIGERLSPWVGIGCISMGFAVLFA</sequence>
<evidence type="ECO:0000256" key="8">
    <source>
        <dbReference type="ARBA" id="ARBA00023136"/>
    </source>
</evidence>
<name>A0AAW1RYJ7_9CHLO</name>
<feature type="transmembrane region" description="Helical" evidence="9">
    <location>
        <begin position="52"/>
        <end position="69"/>
    </location>
</feature>
<dbReference type="AlphaFoldDB" id="A0AAW1RYJ7"/>
<evidence type="ECO:0000313" key="10">
    <source>
        <dbReference type="EMBL" id="KAK9838809.1"/>
    </source>
</evidence>
<protein>
    <recommendedName>
        <fullName evidence="9">Protein kish</fullName>
    </recommendedName>
</protein>
<proteinExistence type="inferred from homology"/>
<dbReference type="EMBL" id="JALJOS010000005">
    <property type="protein sequence ID" value="KAK9838809.1"/>
    <property type="molecule type" value="Genomic_DNA"/>
</dbReference>
<dbReference type="InterPro" id="IPR051523">
    <property type="entry name" value="KISH_domain"/>
</dbReference>
<organism evidence="10 11">
    <name type="scientific">Apatococcus lobatus</name>
    <dbReference type="NCBI Taxonomy" id="904363"/>
    <lineage>
        <taxon>Eukaryota</taxon>
        <taxon>Viridiplantae</taxon>
        <taxon>Chlorophyta</taxon>
        <taxon>core chlorophytes</taxon>
        <taxon>Trebouxiophyceae</taxon>
        <taxon>Chlorellales</taxon>
        <taxon>Chlorellaceae</taxon>
        <taxon>Apatococcus</taxon>
    </lineage>
</organism>
<evidence type="ECO:0000256" key="7">
    <source>
        <dbReference type="ARBA" id="ARBA00023034"/>
    </source>
</evidence>
<keyword evidence="4 9" id="KW-0812">Transmembrane</keyword>
<evidence type="ECO:0000256" key="3">
    <source>
        <dbReference type="ARBA" id="ARBA00008961"/>
    </source>
</evidence>
<keyword evidence="8 9" id="KW-0472">Membrane</keyword>
<dbReference type="PANTHER" id="PTHR13229">
    <property type="entry name" value="PROTEIN KISH-A"/>
    <property type="match status" value="1"/>
</dbReference>
<dbReference type="Pfam" id="PF06842">
    <property type="entry name" value="DUF1242"/>
    <property type="match status" value="1"/>
</dbReference>
<comment type="function">
    <text evidence="1 9">Involved in the early part of the secretory pathway.</text>
</comment>
<evidence type="ECO:0000256" key="1">
    <source>
        <dbReference type="ARBA" id="ARBA00002154"/>
    </source>
</evidence>
<comment type="caution">
    <text evidence="10">The sequence shown here is derived from an EMBL/GenBank/DDBJ whole genome shotgun (WGS) entry which is preliminary data.</text>
</comment>
<evidence type="ECO:0000256" key="4">
    <source>
        <dbReference type="ARBA" id="ARBA00022692"/>
    </source>
</evidence>
<evidence type="ECO:0000256" key="6">
    <source>
        <dbReference type="ARBA" id="ARBA00022989"/>
    </source>
</evidence>